<proteinExistence type="predicted"/>
<dbReference type="SUPFAM" id="SSF50486">
    <property type="entry name" value="FMT C-terminal domain-like"/>
    <property type="match status" value="1"/>
</dbReference>
<feature type="domain" description="Formyl transferase C-terminal" evidence="2">
    <location>
        <begin position="194"/>
        <end position="269"/>
    </location>
</feature>
<sequence length="284" mass="31464">MRFAFAGIDFLGDVFDTLIAKGWQPVKLFSRPCDRVYDFNDVTVTRAQALHIPVQMSRMQPADLAGLSALRCDALIVAGYPWLIHGWQAHLPYAVNFHPSPLPEGRGPYPLFRAILDAAPEWGMSAHIIDSTFDTGAVIAQRRFPLAHDETHDLLLAKCQIAAREIAGSLADDLPGLWREAKPQGAGSYWPRTTPAQRTVDWSGNVDDVLRTIRAFGSIESFARIGSQLLHVWEASGWRQAHAEKPGTLVHKHRRHLIVAARDGFVQVTGWSAYPPGAGRPPVR</sequence>
<evidence type="ECO:0000259" key="1">
    <source>
        <dbReference type="Pfam" id="PF00551"/>
    </source>
</evidence>
<dbReference type="EMBL" id="VCMV01000055">
    <property type="protein sequence ID" value="KAB0264847.1"/>
    <property type="molecule type" value="Genomic_DNA"/>
</dbReference>
<organism evidence="3 4">
    <name type="scientific">Microvirga brassicacearum</name>
    <dbReference type="NCBI Taxonomy" id="2580413"/>
    <lineage>
        <taxon>Bacteria</taxon>
        <taxon>Pseudomonadati</taxon>
        <taxon>Pseudomonadota</taxon>
        <taxon>Alphaproteobacteria</taxon>
        <taxon>Hyphomicrobiales</taxon>
        <taxon>Methylobacteriaceae</taxon>
        <taxon>Microvirga</taxon>
    </lineage>
</organism>
<dbReference type="SUPFAM" id="SSF53328">
    <property type="entry name" value="Formyltransferase"/>
    <property type="match status" value="1"/>
</dbReference>
<comment type="caution">
    <text evidence="3">The sequence shown here is derived from an EMBL/GenBank/DDBJ whole genome shotgun (WGS) entry which is preliminary data.</text>
</comment>
<dbReference type="PANTHER" id="PTHR11138:SF5">
    <property type="entry name" value="METHIONYL-TRNA FORMYLTRANSFERASE, MITOCHONDRIAL"/>
    <property type="match status" value="1"/>
</dbReference>
<dbReference type="Pfam" id="PF02911">
    <property type="entry name" value="Formyl_trans_C"/>
    <property type="match status" value="1"/>
</dbReference>
<gene>
    <name evidence="3" type="ORF">FEZ63_21165</name>
</gene>
<dbReference type="RefSeq" id="WP_150948271.1">
    <property type="nucleotide sequence ID" value="NZ_VCMV01000055.1"/>
</dbReference>
<dbReference type="OrthoDB" id="5355061at2"/>
<dbReference type="Gene3D" id="3.40.50.12230">
    <property type="match status" value="1"/>
</dbReference>
<dbReference type="InterPro" id="IPR005793">
    <property type="entry name" value="Formyl_trans_C"/>
</dbReference>
<keyword evidence="4" id="KW-1185">Reference proteome</keyword>
<dbReference type="InterPro" id="IPR036477">
    <property type="entry name" value="Formyl_transf_N_sf"/>
</dbReference>
<evidence type="ECO:0000313" key="3">
    <source>
        <dbReference type="EMBL" id="KAB0264847.1"/>
    </source>
</evidence>
<dbReference type="InterPro" id="IPR011034">
    <property type="entry name" value="Formyl_transferase-like_C_sf"/>
</dbReference>
<feature type="domain" description="Formyl transferase N-terminal" evidence="1">
    <location>
        <begin position="60"/>
        <end position="160"/>
    </location>
</feature>
<protein>
    <submittedName>
        <fullName evidence="3">Formyl transferase</fullName>
    </submittedName>
</protein>
<accession>A0A5N3P530</accession>
<dbReference type="Proteomes" id="UP000325684">
    <property type="component" value="Unassembled WGS sequence"/>
</dbReference>
<evidence type="ECO:0000259" key="2">
    <source>
        <dbReference type="Pfam" id="PF02911"/>
    </source>
</evidence>
<dbReference type="PANTHER" id="PTHR11138">
    <property type="entry name" value="METHIONYL-TRNA FORMYLTRANSFERASE"/>
    <property type="match status" value="1"/>
</dbReference>
<name>A0A5N3P530_9HYPH</name>
<dbReference type="GO" id="GO:0004479">
    <property type="term" value="F:methionyl-tRNA formyltransferase activity"/>
    <property type="evidence" value="ECO:0007669"/>
    <property type="project" value="TreeGrafter"/>
</dbReference>
<dbReference type="AlphaFoldDB" id="A0A5N3P530"/>
<keyword evidence="3" id="KW-0808">Transferase</keyword>
<dbReference type="Pfam" id="PF00551">
    <property type="entry name" value="Formyl_trans_N"/>
    <property type="match status" value="1"/>
</dbReference>
<dbReference type="InterPro" id="IPR002376">
    <property type="entry name" value="Formyl_transf_N"/>
</dbReference>
<reference evidence="3 4" key="1">
    <citation type="journal article" date="2019" name="Microorganisms">
        <title>Genome Insights into the Novel Species Microvirga brassicacearum, a Rapeseed Endophyte with Biotechnological Potential.</title>
        <authorList>
            <person name="Jimenez-Gomez A."/>
            <person name="Saati-Santamaria Z."/>
            <person name="Igual J.M."/>
            <person name="Rivas R."/>
            <person name="Mateos P.F."/>
            <person name="Garcia-Fraile P."/>
        </authorList>
    </citation>
    <scope>NUCLEOTIDE SEQUENCE [LARGE SCALE GENOMIC DNA]</scope>
    <source>
        <strain evidence="3 4">CDVBN77</strain>
    </source>
</reference>
<evidence type="ECO:0000313" key="4">
    <source>
        <dbReference type="Proteomes" id="UP000325684"/>
    </source>
</evidence>